<evidence type="ECO:0000313" key="3">
    <source>
        <dbReference type="Proteomes" id="UP001211065"/>
    </source>
</evidence>
<feature type="compositionally biased region" description="Basic and acidic residues" evidence="1">
    <location>
        <begin position="41"/>
        <end position="66"/>
    </location>
</feature>
<evidence type="ECO:0000256" key="1">
    <source>
        <dbReference type="SAM" id="MobiDB-lite"/>
    </source>
</evidence>
<reference evidence="2" key="1">
    <citation type="submission" date="2020-05" db="EMBL/GenBank/DDBJ databases">
        <title>Phylogenomic resolution of chytrid fungi.</title>
        <authorList>
            <person name="Stajich J.E."/>
            <person name="Amses K."/>
            <person name="Simmons R."/>
            <person name="Seto K."/>
            <person name="Myers J."/>
            <person name="Bonds A."/>
            <person name="Quandt C.A."/>
            <person name="Barry K."/>
            <person name="Liu P."/>
            <person name="Grigoriev I."/>
            <person name="Longcore J.E."/>
            <person name="James T.Y."/>
        </authorList>
    </citation>
    <scope>NUCLEOTIDE SEQUENCE</scope>
    <source>
        <strain evidence="2">JEL0476</strain>
    </source>
</reference>
<sequence>MDNLETGVGGGEAVKSFSKKNYGDPSPISTTDTPNKSYILRKGDRNKNYGDPDTTVEKRNRNKESKYGGSNYGSSSSTIFDDEKSSIVSETPPIIPVLLKREVSFANEIKFAGLAANAEVAKPKLPLSKGK</sequence>
<proteinExistence type="predicted"/>
<keyword evidence="3" id="KW-1185">Reference proteome</keyword>
<dbReference type="AlphaFoldDB" id="A0AAD5TXQ2"/>
<accession>A0AAD5TXQ2</accession>
<organism evidence="2 3">
    <name type="scientific">Clydaea vesicula</name>
    <dbReference type="NCBI Taxonomy" id="447962"/>
    <lineage>
        <taxon>Eukaryota</taxon>
        <taxon>Fungi</taxon>
        <taxon>Fungi incertae sedis</taxon>
        <taxon>Chytridiomycota</taxon>
        <taxon>Chytridiomycota incertae sedis</taxon>
        <taxon>Chytridiomycetes</taxon>
        <taxon>Lobulomycetales</taxon>
        <taxon>Lobulomycetaceae</taxon>
        <taxon>Clydaea</taxon>
    </lineage>
</organism>
<dbReference type="EMBL" id="JADGJW010001782">
    <property type="protein sequence ID" value="KAJ3201108.1"/>
    <property type="molecule type" value="Genomic_DNA"/>
</dbReference>
<name>A0AAD5TXQ2_9FUNG</name>
<feature type="compositionally biased region" description="Polar residues" evidence="1">
    <location>
        <begin position="27"/>
        <end position="36"/>
    </location>
</feature>
<protein>
    <submittedName>
        <fullName evidence="2">Uncharacterized protein</fullName>
    </submittedName>
</protein>
<feature type="region of interest" description="Disordered" evidence="1">
    <location>
        <begin position="1"/>
        <end position="85"/>
    </location>
</feature>
<dbReference type="Proteomes" id="UP001211065">
    <property type="component" value="Unassembled WGS sequence"/>
</dbReference>
<comment type="caution">
    <text evidence="2">The sequence shown here is derived from an EMBL/GenBank/DDBJ whole genome shotgun (WGS) entry which is preliminary data.</text>
</comment>
<evidence type="ECO:0000313" key="2">
    <source>
        <dbReference type="EMBL" id="KAJ3201108.1"/>
    </source>
</evidence>
<feature type="compositionally biased region" description="Low complexity" evidence="1">
    <location>
        <begin position="67"/>
        <end position="77"/>
    </location>
</feature>
<gene>
    <name evidence="2" type="ORF">HK099_002374</name>
</gene>
<feature type="non-terminal residue" evidence="2">
    <location>
        <position position="131"/>
    </location>
</feature>